<keyword evidence="12" id="KW-0902">Two-component regulatory system</keyword>
<organism evidence="17 18">
    <name type="scientific">Desulfuribacillus alkaliarsenatis</name>
    <dbReference type="NCBI Taxonomy" id="766136"/>
    <lineage>
        <taxon>Bacteria</taxon>
        <taxon>Bacillati</taxon>
        <taxon>Bacillota</taxon>
        <taxon>Desulfuribacillia</taxon>
        <taxon>Desulfuribacillales</taxon>
        <taxon>Desulfuribacillaceae</taxon>
        <taxon>Desulfuribacillus</taxon>
    </lineage>
</organism>
<dbReference type="InterPro" id="IPR005467">
    <property type="entry name" value="His_kinase_dom"/>
</dbReference>
<dbReference type="Proteomes" id="UP000094296">
    <property type="component" value="Unassembled WGS sequence"/>
</dbReference>
<feature type="domain" description="HAMP" evidence="16">
    <location>
        <begin position="192"/>
        <end position="244"/>
    </location>
</feature>
<dbReference type="EC" id="2.7.13.3" evidence="3"/>
<keyword evidence="4" id="KW-1003">Cell membrane</keyword>
<dbReference type="Gene3D" id="1.10.287.130">
    <property type="match status" value="1"/>
</dbReference>
<dbReference type="CDD" id="cd00082">
    <property type="entry name" value="HisKA"/>
    <property type="match status" value="1"/>
</dbReference>
<dbReference type="SUPFAM" id="SSF158472">
    <property type="entry name" value="HAMP domain-like"/>
    <property type="match status" value="1"/>
</dbReference>
<feature type="transmembrane region" description="Helical" evidence="14">
    <location>
        <begin position="171"/>
        <end position="190"/>
    </location>
</feature>
<feature type="domain" description="Histidine kinase" evidence="15">
    <location>
        <begin position="252"/>
        <end position="468"/>
    </location>
</feature>
<dbReference type="GO" id="GO:0005886">
    <property type="term" value="C:plasma membrane"/>
    <property type="evidence" value="ECO:0007669"/>
    <property type="project" value="UniProtKB-SubCell"/>
</dbReference>
<dbReference type="Pfam" id="PF00672">
    <property type="entry name" value="HAMP"/>
    <property type="match status" value="1"/>
</dbReference>
<keyword evidence="8" id="KW-0547">Nucleotide-binding</keyword>
<dbReference type="PRINTS" id="PR00344">
    <property type="entry name" value="BCTRLSENSOR"/>
</dbReference>
<dbReference type="PROSITE" id="PS50885">
    <property type="entry name" value="HAMP"/>
    <property type="match status" value="1"/>
</dbReference>
<dbReference type="PANTHER" id="PTHR45528:SF1">
    <property type="entry name" value="SENSOR HISTIDINE KINASE CPXA"/>
    <property type="match status" value="1"/>
</dbReference>
<keyword evidence="6" id="KW-0808">Transferase</keyword>
<dbReference type="PANTHER" id="PTHR45528">
    <property type="entry name" value="SENSOR HISTIDINE KINASE CPXA"/>
    <property type="match status" value="1"/>
</dbReference>
<proteinExistence type="predicted"/>
<dbReference type="Pfam" id="PF00512">
    <property type="entry name" value="HisKA"/>
    <property type="match status" value="1"/>
</dbReference>
<dbReference type="GO" id="GO:0005524">
    <property type="term" value="F:ATP binding"/>
    <property type="evidence" value="ECO:0007669"/>
    <property type="project" value="UniProtKB-KW"/>
</dbReference>
<dbReference type="SUPFAM" id="SSF55874">
    <property type="entry name" value="ATPase domain of HSP90 chaperone/DNA topoisomerase II/histidine kinase"/>
    <property type="match status" value="1"/>
</dbReference>
<comment type="catalytic activity">
    <reaction evidence="1">
        <text>ATP + protein L-histidine = ADP + protein N-phospho-L-histidine.</text>
        <dbReference type="EC" id="2.7.13.3"/>
    </reaction>
</comment>
<evidence type="ECO:0000256" key="6">
    <source>
        <dbReference type="ARBA" id="ARBA00022679"/>
    </source>
</evidence>
<dbReference type="Pfam" id="PF02518">
    <property type="entry name" value="HATPase_c"/>
    <property type="match status" value="1"/>
</dbReference>
<keyword evidence="9" id="KW-0418">Kinase</keyword>
<keyword evidence="5" id="KW-0597">Phosphoprotein</keyword>
<evidence type="ECO:0000259" key="15">
    <source>
        <dbReference type="PROSITE" id="PS50109"/>
    </source>
</evidence>
<dbReference type="InterPro" id="IPR003594">
    <property type="entry name" value="HATPase_dom"/>
</dbReference>
<dbReference type="InterPro" id="IPR004358">
    <property type="entry name" value="Sig_transdc_His_kin-like_C"/>
</dbReference>
<dbReference type="InterPro" id="IPR003660">
    <property type="entry name" value="HAMP_dom"/>
</dbReference>
<dbReference type="OrthoDB" id="9813151at2"/>
<dbReference type="InterPro" id="IPR003661">
    <property type="entry name" value="HisK_dim/P_dom"/>
</dbReference>
<dbReference type="RefSeq" id="WP_069643542.1">
    <property type="nucleotide sequence ID" value="NZ_MIJE01000031.1"/>
</dbReference>
<dbReference type="Gene3D" id="6.10.340.10">
    <property type="match status" value="1"/>
</dbReference>
<dbReference type="InterPro" id="IPR050398">
    <property type="entry name" value="HssS/ArlS-like"/>
</dbReference>
<dbReference type="FunFam" id="3.30.565.10:FF:000006">
    <property type="entry name" value="Sensor histidine kinase WalK"/>
    <property type="match status" value="1"/>
</dbReference>
<dbReference type="GO" id="GO:0000155">
    <property type="term" value="F:phosphorelay sensor kinase activity"/>
    <property type="evidence" value="ECO:0007669"/>
    <property type="project" value="InterPro"/>
</dbReference>
<evidence type="ECO:0000259" key="16">
    <source>
        <dbReference type="PROSITE" id="PS50885"/>
    </source>
</evidence>
<keyword evidence="7 14" id="KW-0812">Transmembrane</keyword>
<keyword evidence="11 14" id="KW-1133">Transmembrane helix</keyword>
<dbReference type="AlphaFoldDB" id="A0A1E5G0W3"/>
<name>A0A1E5G0W3_9FIRM</name>
<feature type="transmembrane region" description="Helical" evidence="14">
    <location>
        <begin position="6"/>
        <end position="26"/>
    </location>
</feature>
<dbReference type="STRING" id="766136.BHF68_07730"/>
<evidence type="ECO:0000256" key="5">
    <source>
        <dbReference type="ARBA" id="ARBA00022553"/>
    </source>
</evidence>
<evidence type="ECO:0000256" key="3">
    <source>
        <dbReference type="ARBA" id="ARBA00012438"/>
    </source>
</evidence>
<dbReference type="SMART" id="SM00387">
    <property type="entry name" value="HATPase_c"/>
    <property type="match status" value="1"/>
</dbReference>
<evidence type="ECO:0000256" key="8">
    <source>
        <dbReference type="ARBA" id="ARBA00022741"/>
    </source>
</evidence>
<evidence type="ECO:0000256" key="12">
    <source>
        <dbReference type="ARBA" id="ARBA00023012"/>
    </source>
</evidence>
<dbReference type="EMBL" id="MIJE01000031">
    <property type="protein sequence ID" value="OEF96533.1"/>
    <property type="molecule type" value="Genomic_DNA"/>
</dbReference>
<evidence type="ECO:0000256" key="14">
    <source>
        <dbReference type="SAM" id="Phobius"/>
    </source>
</evidence>
<dbReference type="InterPro" id="IPR036890">
    <property type="entry name" value="HATPase_C_sf"/>
</dbReference>
<evidence type="ECO:0000256" key="1">
    <source>
        <dbReference type="ARBA" id="ARBA00000085"/>
    </source>
</evidence>
<evidence type="ECO:0000256" key="7">
    <source>
        <dbReference type="ARBA" id="ARBA00022692"/>
    </source>
</evidence>
<protein>
    <recommendedName>
        <fullName evidence="3">histidine kinase</fullName>
        <ecNumber evidence="3">2.7.13.3</ecNumber>
    </recommendedName>
</protein>
<dbReference type="CDD" id="cd06225">
    <property type="entry name" value="HAMP"/>
    <property type="match status" value="1"/>
</dbReference>
<evidence type="ECO:0000256" key="9">
    <source>
        <dbReference type="ARBA" id="ARBA00022777"/>
    </source>
</evidence>
<keyword evidence="13 14" id="KW-0472">Membrane</keyword>
<keyword evidence="18" id="KW-1185">Reference proteome</keyword>
<dbReference type="SMART" id="SM00388">
    <property type="entry name" value="HisKA"/>
    <property type="match status" value="1"/>
</dbReference>
<accession>A0A1E5G0W3</accession>
<dbReference type="SMART" id="SM00304">
    <property type="entry name" value="HAMP"/>
    <property type="match status" value="1"/>
</dbReference>
<evidence type="ECO:0000256" key="11">
    <source>
        <dbReference type="ARBA" id="ARBA00022989"/>
    </source>
</evidence>
<dbReference type="SUPFAM" id="SSF47384">
    <property type="entry name" value="Homodimeric domain of signal transducing histidine kinase"/>
    <property type="match status" value="1"/>
</dbReference>
<dbReference type="InterPro" id="IPR036097">
    <property type="entry name" value="HisK_dim/P_sf"/>
</dbReference>
<comment type="caution">
    <text evidence="17">The sequence shown here is derived from an EMBL/GenBank/DDBJ whole genome shotgun (WGS) entry which is preliminary data.</text>
</comment>
<reference evidence="17 18" key="1">
    <citation type="submission" date="2016-09" db="EMBL/GenBank/DDBJ databases">
        <title>Draft genome sequence for the type strain of Desulfuribacillus alkaliarsenatis AHT28, an obligately anaerobic, sulfidogenic bacterium isolated from Russian soda lake sediments.</title>
        <authorList>
            <person name="Abin C.A."/>
            <person name="Hollibaugh J.T."/>
        </authorList>
    </citation>
    <scope>NUCLEOTIDE SEQUENCE [LARGE SCALE GENOMIC DNA]</scope>
    <source>
        <strain evidence="17 18">AHT28</strain>
    </source>
</reference>
<comment type="subcellular location">
    <subcellularLocation>
        <location evidence="2">Cell membrane</location>
        <topology evidence="2">Multi-pass membrane protein</topology>
    </subcellularLocation>
</comment>
<evidence type="ECO:0000256" key="10">
    <source>
        <dbReference type="ARBA" id="ARBA00022840"/>
    </source>
</evidence>
<keyword evidence="10" id="KW-0067">ATP-binding</keyword>
<evidence type="ECO:0000313" key="18">
    <source>
        <dbReference type="Proteomes" id="UP000094296"/>
    </source>
</evidence>
<dbReference type="PROSITE" id="PS50109">
    <property type="entry name" value="HIS_KIN"/>
    <property type="match status" value="1"/>
</dbReference>
<evidence type="ECO:0000256" key="2">
    <source>
        <dbReference type="ARBA" id="ARBA00004651"/>
    </source>
</evidence>
<dbReference type="Gene3D" id="3.30.565.10">
    <property type="entry name" value="Histidine kinase-like ATPase, C-terminal domain"/>
    <property type="match status" value="1"/>
</dbReference>
<gene>
    <name evidence="17" type="ORF">BHF68_07730</name>
</gene>
<evidence type="ECO:0000256" key="13">
    <source>
        <dbReference type="ARBA" id="ARBA00023136"/>
    </source>
</evidence>
<evidence type="ECO:0000256" key="4">
    <source>
        <dbReference type="ARBA" id="ARBA00022475"/>
    </source>
</evidence>
<sequence>MRTKLIAAFLLVTVLIVFVFSGAIYLSANMMFHQYLEAKHENLANQWAGFFSFYYKEYKSFDNIQDIFIDSMIIGSPEHNRMAMMQRGRGAGMGRMQSIAQEQLIVVDENKRIVYDSGGTELGQIIEEREYRKGAPIIVDQEQIGTVVIRDAVTTTVMTIEDQFASSMNRAIIYVAIFTLLFAGAIGFVLSTRMSKHLLQLREGVKRVSERNYQTRLAIDTKDEIGDLAESFNEMVDTIQKNEKIKNQLITDIAHELRTPITTLRGKLEMMQNSPKLVSQKEILVLHDEVLRLSKLINDLQEVSLLEDDRLPISNEIVNIHELLEHIASLFAWEADEKDITLKLQLNANKSQITGDRNRLIQVFINIITNGIRYLKNSDKTISIRTINQGEFLIVDVEDTGQGMSEQELEHVFQRFYRGDLSRARSSGGTGLGLAITKGIIEAHNGAITVASELGKGTTFTIKLPNCGK</sequence>
<evidence type="ECO:0000313" key="17">
    <source>
        <dbReference type="EMBL" id="OEF96533.1"/>
    </source>
</evidence>